<accession>A0AA48GJ96</accession>
<keyword evidence="5 8" id="KW-0812">Transmembrane</keyword>
<organism evidence="9 10">
    <name type="scientific">Mesoterricola silvestris</name>
    <dbReference type="NCBI Taxonomy" id="2927979"/>
    <lineage>
        <taxon>Bacteria</taxon>
        <taxon>Pseudomonadati</taxon>
        <taxon>Acidobacteriota</taxon>
        <taxon>Holophagae</taxon>
        <taxon>Holophagales</taxon>
        <taxon>Holophagaceae</taxon>
        <taxon>Mesoterricola</taxon>
    </lineage>
</organism>
<dbReference type="AlphaFoldDB" id="A0AA48GJ96"/>
<comment type="subcellular location">
    <subcellularLocation>
        <location evidence="1">Cell membrane</location>
        <topology evidence="1">Multi-pass membrane protein</topology>
    </subcellularLocation>
</comment>
<dbReference type="InterPro" id="IPR006043">
    <property type="entry name" value="NCS2"/>
</dbReference>
<dbReference type="EMBL" id="AP027080">
    <property type="protein sequence ID" value="BDU74021.1"/>
    <property type="molecule type" value="Genomic_DNA"/>
</dbReference>
<feature type="transmembrane region" description="Helical" evidence="8">
    <location>
        <begin position="165"/>
        <end position="186"/>
    </location>
</feature>
<dbReference type="PROSITE" id="PS01116">
    <property type="entry name" value="XANTH_URACIL_PERMASE"/>
    <property type="match status" value="1"/>
</dbReference>
<protein>
    <submittedName>
        <fullName evidence="9">Uracil/xanthine transporter</fullName>
    </submittedName>
</protein>
<feature type="transmembrane region" description="Helical" evidence="8">
    <location>
        <begin position="400"/>
        <end position="418"/>
    </location>
</feature>
<evidence type="ECO:0000256" key="6">
    <source>
        <dbReference type="ARBA" id="ARBA00022989"/>
    </source>
</evidence>
<dbReference type="PANTHER" id="PTHR42810">
    <property type="entry name" value="PURINE PERMEASE C1399.01C-RELATED"/>
    <property type="match status" value="1"/>
</dbReference>
<feature type="transmembrane region" description="Helical" evidence="8">
    <location>
        <begin position="376"/>
        <end position="394"/>
    </location>
</feature>
<dbReference type="PANTHER" id="PTHR42810:SF4">
    <property type="entry name" value="URIC ACID TRANSPORTER UACT"/>
    <property type="match status" value="1"/>
</dbReference>
<feature type="transmembrane region" description="Helical" evidence="8">
    <location>
        <begin position="21"/>
        <end position="42"/>
    </location>
</feature>
<evidence type="ECO:0000256" key="1">
    <source>
        <dbReference type="ARBA" id="ARBA00004651"/>
    </source>
</evidence>
<feature type="transmembrane region" description="Helical" evidence="8">
    <location>
        <begin position="237"/>
        <end position="258"/>
    </location>
</feature>
<keyword evidence="10" id="KW-1185">Reference proteome</keyword>
<feature type="transmembrane region" description="Helical" evidence="8">
    <location>
        <begin position="48"/>
        <end position="64"/>
    </location>
</feature>
<feature type="transmembrane region" description="Helical" evidence="8">
    <location>
        <begin position="341"/>
        <end position="364"/>
    </location>
</feature>
<gene>
    <name evidence="9" type="ORF">METEAL_31950</name>
</gene>
<feature type="transmembrane region" description="Helical" evidence="8">
    <location>
        <begin position="310"/>
        <end position="329"/>
    </location>
</feature>
<reference evidence="10" key="1">
    <citation type="journal article" date="2023" name="Int. J. Syst. Evol. Microbiol.">
        <title>Mesoterricola silvestris gen. nov., sp. nov., Mesoterricola sediminis sp. nov., Geothrix oryzae sp. nov., Geothrix edaphica sp. nov., Geothrix rubra sp. nov., and Geothrix limicola sp. nov., six novel members of Acidobacteriota isolated from soils.</title>
        <authorList>
            <person name="Itoh H."/>
            <person name="Sugisawa Y."/>
            <person name="Mise K."/>
            <person name="Xu Z."/>
            <person name="Kuniyasu M."/>
            <person name="Ushijima N."/>
            <person name="Kawano K."/>
            <person name="Kobayashi E."/>
            <person name="Shiratori Y."/>
            <person name="Masuda Y."/>
            <person name="Senoo K."/>
        </authorList>
    </citation>
    <scope>NUCLEOTIDE SEQUENCE [LARGE SCALE GENOMIC DNA]</scope>
    <source>
        <strain evidence="10">W79</strain>
    </source>
</reference>
<dbReference type="InterPro" id="IPR006042">
    <property type="entry name" value="Xan_ur_permease"/>
</dbReference>
<dbReference type="NCBIfam" id="TIGR00801">
    <property type="entry name" value="ncs2"/>
    <property type="match status" value="1"/>
</dbReference>
<feature type="transmembrane region" description="Helical" evidence="8">
    <location>
        <begin position="123"/>
        <end position="145"/>
    </location>
</feature>
<evidence type="ECO:0000256" key="7">
    <source>
        <dbReference type="ARBA" id="ARBA00023136"/>
    </source>
</evidence>
<proteinExistence type="inferred from homology"/>
<dbReference type="RefSeq" id="WP_316412692.1">
    <property type="nucleotide sequence ID" value="NZ_AP027080.1"/>
</dbReference>
<dbReference type="NCBIfam" id="NF007995">
    <property type="entry name" value="PRK10720.1"/>
    <property type="match status" value="1"/>
</dbReference>
<comment type="similarity">
    <text evidence="2">Belongs to the nucleobase:cation symporter-2 (NCS2) (TC 2.A.40) family.</text>
</comment>
<dbReference type="GO" id="GO:0042907">
    <property type="term" value="F:xanthine transmembrane transporter activity"/>
    <property type="evidence" value="ECO:0007669"/>
    <property type="project" value="TreeGrafter"/>
</dbReference>
<evidence type="ECO:0000256" key="4">
    <source>
        <dbReference type="ARBA" id="ARBA00022475"/>
    </source>
</evidence>
<feature type="transmembrane region" description="Helical" evidence="8">
    <location>
        <begin position="95"/>
        <end position="116"/>
    </location>
</feature>
<keyword evidence="7 8" id="KW-0472">Membrane</keyword>
<keyword evidence="6 8" id="KW-1133">Transmembrane helix</keyword>
<evidence type="ECO:0000313" key="10">
    <source>
        <dbReference type="Proteomes" id="UP001238179"/>
    </source>
</evidence>
<name>A0AA48GJ96_9BACT</name>
<feature type="transmembrane region" description="Helical" evidence="8">
    <location>
        <begin position="193"/>
        <end position="217"/>
    </location>
</feature>
<dbReference type="Pfam" id="PF00860">
    <property type="entry name" value="Xan_ur_permease"/>
    <property type="match status" value="1"/>
</dbReference>
<evidence type="ECO:0000256" key="2">
    <source>
        <dbReference type="ARBA" id="ARBA00008821"/>
    </source>
</evidence>
<evidence type="ECO:0000256" key="3">
    <source>
        <dbReference type="ARBA" id="ARBA00022448"/>
    </source>
</evidence>
<feature type="transmembrane region" description="Helical" evidence="8">
    <location>
        <begin position="71"/>
        <end position="89"/>
    </location>
</feature>
<keyword evidence="3" id="KW-0813">Transport</keyword>
<evidence type="ECO:0000256" key="5">
    <source>
        <dbReference type="ARBA" id="ARBA00022692"/>
    </source>
</evidence>
<keyword evidence="4" id="KW-1003">Cell membrane</keyword>
<dbReference type="KEGG" id="msil:METEAL_31950"/>
<evidence type="ECO:0000256" key="8">
    <source>
        <dbReference type="SAM" id="Phobius"/>
    </source>
</evidence>
<sequence>MATGTGPRIIQVEEKLPFLETIPLSLQHLFAMFGATVLVPFLLHVDPATSLLMNGVGTLVYLTVTRGKIPAYLGSSFAFIAPVLAVLAVPALGGYAAAQGGFIVFGLFFILISFIVQQAGTRWLEVVFPPAAMGAVVAIIGLELAPTAAQMAGLVQGPATSPLPHGLSMVVSLSTLAVVILVSLFARGFFSIIPVLVGVVAGYGLSLYLGLVDIAAIRSAPWFAVPHLYRPVFNLQAIMMIFPACFVVLAEHIGHLVVTGNIVDRELMKDPGLHRSLLGDGLSNVLSGLTGATPNTTYGENIGVMAITRVFSVWVIGGAACIAVVISFIGKIGAVIRSIPAPVMGGVCLLLFGVIAAAGIRMIIEKKVDYTRPSNLILTAVTFVVGISGAKITLGHVALQGMALATVVAILLGLVVWVGEMCAPGTAAAAEPE</sequence>
<dbReference type="Proteomes" id="UP001238179">
    <property type="component" value="Chromosome"/>
</dbReference>
<dbReference type="GO" id="GO:0005886">
    <property type="term" value="C:plasma membrane"/>
    <property type="evidence" value="ECO:0007669"/>
    <property type="project" value="UniProtKB-SubCell"/>
</dbReference>
<evidence type="ECO:0000313" key="9">
    <source>
        <dbReference type="EMBL" id="BDU74021.1"/>
    </source>
</evidence>